<proteinExistence type="predicted"/>
<protein>
    <submittedName>
        <fullName evidence="2">Uncharacterized protein</fullName>
    </submittedName>
</protein>
<reference evidence="2" key="1">
    <citation type="submission" date="2020-04" db="EMBL/GenBank/DDBJ databases">
        <authorList>
            <person name="Chiriac C."/>
            <person name="Salcher M."/>
            <person name="Ghai R."/>
            <person name="Kavagutti S V."/>
        </authorList>
    </citation>
    <scope>NUCLEOTIDE SEQUENCE</scope>
</reference>
<dbReference type="EMBL" id="LR796373">
    <property type="protein sequence ID" value="CAB4140562.1"/>
    <property type="molecule type" value="Genomic_DNA"/>
</dbReference>
<feature type="region of interest" description="Disordered" evidence="1">
    <location>
        <begin position="140"/>
        <end position="164"/>
    </location>
</feature>
<dbReference type="EMBL" id="LR796369">
    <property type="protein sequence ID" value="CAB4139961.1"/>
    <property type="molecule type" value="Genomic_DNA"/>
</dbReference>
<dbReference type="EMBL" id="LR796646">
    <property type="protein sequence ID" value="CAB4156927.1"/>
    <property type="molecule type" value="Genomic_DNA"/>
</dbReference>
<organism evidence="2">
    <name type="scientific">uncultured Caudovirales phage</name>
    <dbReference type="NCBI Taxonomy" id="2100421"/>
    <lineage>
        <taxon>Viruses</taxon>
        <taxon>Duplodnaviria</taxon>
        <taxon>Heunggongvirae</taxon>
        <taxon>Uroviricota</taxon>
        <taxon>Caudoviricetes</taxon>
        <taxon>Peduoviridae</taxon>
        <taxon>Maltschvirus</taxon>
        <taxon>Maltschvirus maltsch</taxon>
    </lineage>
</organism>
<evidence type="ECO:0000313" key="3">
    <source>
        <dbReference type="EMBL" id="CAB4140562.1"/>
    </source>
</evidence>
<name>A0A6J5M130_9CAUD</name>
<evidence type="ECO:0000313" key="2">
    <source>
        <dbReference type="EMBL" id="CAB4139961.1"/>
    </source>
</evidence>
<dbReference type="Pfam" id="PF05037">
    <property type="entry name" value="DUF669"/>
    <property type="match status" value="1"/>
</dbReference>
<accession>A0A6J5M130</accession>
<evidence type="ECO:0000313" key="4">
    <source>
        <dbReference type="EMBL" id="CAB4156927.1"/>
    </source>
</evidence>
<gene>
    <name evidence="2" type="ORF">UFOVP356_55</name>
    <name evidence="3" type="ORF">UFOVP408_38</name>
    <name evidence="4" type="ORF">UFOVP676_35</name>
</gene>
<sequence>MAQLGETINVNDLPVSESANYDPLPAGWYTAHISGAEIKATKAGDGSYIAVRYDITGPSHQGRVVFGNLNIRNASAKAEEIGRQQLGDIMRAIGLAKVSDTDELIGGSLSIKLDIKEAQGDYKARNEVKGFKAIEGSPTSFKAAAPSAPTASATGKAAPPWAKK</sequence>
<evidence type="ECO:0000256" key="1">
    <source>
        <dbReference type="SAM" id="MobiDB-lite"/>
    </source>
</evidence>
<dbReference type="InterPro" id="IPR007731">
    <property type="entry name" value="DUF669"/>
</dbReference>